<evidence type="ECO:0000256" key="2">
    <source>
        <dbReference type="ARBA" id="ARBA00022679"/>
    </source>
</evidence>
<dbReference type="PANTHER" id="PTHR37817:SF1">
    <property type="entry name" value="N-ACETYLTRANSFERASE EIS"/>
    <property type="match status" value="1"/>
</dbReference>
<dbReference type="GO" id="GO:0034069">
    <property type="term" value="F:aminoglycoside N-acetyltransferase activity"/>
    <property type="evidence" value="ECO:0007669"/>
    <property type="project" value="TreeGrafter"/>
</dbReference>
<dbReference type="PANTHER" id="PTHR37817">
    <property type="entry name" value="N-ACETYLTRANSFERASE EIS"/>
    <property type="match status" value="1"/>
</dbReference>
<feature type="active site" description="Proton acceptor; via carboxylate" evidence="4">
    <location>
        <position position="434"/>
    </location>
</feature>
<dbReference type="PROSITE" id="PS51186">
    <property type="entry name" value="GNAT"/>
    <property type="match status" value="1"/>
</dbReference>
<protein>
    <submittedName>
        <fullName evidence="6">GNAT family N-acetyltransferase</fullName>
        <ecNumber evidence="6">2.3.1.-</ecNumber>
    </submittedName>
</protein>
<evidence type="ECO:0000256" key="4">
    <source>
        <dbReference type="HAMAP-Rule" id="MF_01812"/>
    </source>
</evidence>
<dbReference type="KEGG" id="mliy:RYJ27_08530"/>
<dbReference type="EMBL" id="CP137080">
    <property type="protein sequence ID" value="WOQ68757.1"/>
    <property type="molecule type" value="Genomic_DNA"/>
</dbReference>
<feature type="binding site" evidence="4">
    <location>
        <begin position="111"/>
        <end position="113"/>
    </location>
    <ligand>
        <name>acetyl-CoA</name>
        <dbReference type="ChEBI" id="CHEBI:57288"/>
    </ligand>
</feature>
<evidence type="ECO:0000313" key="6">
    <source>
        <dbReference type="EMBL" id="WOQ68757.1"/>
    </source>
</evidence>
<dbReference type="AlphaFoldDB" id="A0AAU0MFG8"/>
<comment type="subunit">
    <text evidence="4">Homohexamer; trimer of dimers.</text>
</comment>
<dbReference type="Gene3D" id="3.40.630.30">
    <property type="match status" value="2"/>
</dbReference>
<keyword evidence="2 4" id="KW-0808">Transferase</keyword>
<dbReference type="Pfam" id="PF17668">
    <property type="entry name" value="Acetyltransf_17"/>
    <property type="match status" value="1"/>
</dbReference>
<feature type="binding site" evidence="4">
    <location>
        <begin position="147"/>
        <end position="148"/>
    </location>
    <ligand>
        <name>acetyl-CoA</name>
        <dbReference type="ChEBI" id="CHEBI:57288"/>
    </ligand>
</feature>
<dbReference type="RefSeq" id="WP_330169899.1">
    <property type="nucleotide sequence ID" value="NZ_CP137080.1"/>
</dbReference>
<name>A0AAU0MFG8_9MICO</name>
<dbReference type="InterPro" id="IPR000182">
    <property type="entry name" value="GNAT_dom"/>
</dbReference>
<sequence length="434" mass="47243">MPQPDARTLPLDAESLAALERRGFEYRLVDSTDPASARAYTEAESRGFLGGENTEEEIAEFREALGYRRWTGVFDAPASAGATPVATINSWVGEMSVPGARTVPFWAISGVTVSGTRRRKGIARAMLEGELRTAAAAGIPVAGLTVSEATIYGRYGFAPAVRVANWEIDTRRAGWAGPETTGRLDHVDRESAVAVLGEVHERVRRATPGEVDGWEGRWRQFAGVARGTEHAGRIRIVAYSDAQGEHRGVLVYRITEDDSDFARNTLDVRVLLAETREAYAALWRFVVEHDLVHRVRARLRSVDEPLPWLMRDERGLEATVRDHGWVRILDVPTALQARSFSAPVDVVIAVEDPLGFADGVWRLSVDDSGSATLTPTDESPQATLSVRALGAVYLGGVRLSTLRWAGMVGGSPETVAALDRAFASPVAPSLGIWY</sequence>
<accession>A0AAU0MFG8</accession>
<dbReference type="SUPFAM" id="SSF55718">
    <property type="entry name" value="SCP-like"/>
    <property type="match status" value="1"/>
</dbReference>
<dbReference type="EC" id="2.3.1.-" evidence="6"/>
<comment type="similarity">
    <text evidence="1 4">Belongs to the acetyltransferase Eis family.</text>
</comment>
<evidence type="ECO:0000313" key="7">
    <source>
        <dbReference type="Proteomes" id="UP001329313"/>
    </source>
</evidence>
<dbReference type="InterPro" id="IPR041380">
    <property type="entry name" value="Acetyltransf_17"/>
</dbReference>
<dbReference type="GO" id="GO:0030649">
    <property type="term" value="P:aminoglycoside antibiotic catabolic process"/>
    <property type="evidence" value="ECO:0007669"/>
    <property type="project" value="TreeGrafter"/>
</dbReference>
<keyword evidence="7" id="KW-1185">Reference proteome</keyword>
<keyword evidence="3 4" id="KW-0012">Acyltransferase</keyword>
<dbReference type="Pfam" id="PF13530">
    <property type="entry name" value="SCP2_2"/>
    <property type="match status" value="1"/>
</dbReference>
<dbReference type="Proteomes" id="UP001329313">
    <property type="component" value="Chromosome"/>
</dbReference>
<gene>
    <name evidence="6" type="ORF">RYJ27_08530</name>
</gene>
<feature type="binding site" evidence="4">
    <location>
        <begin position="119"/>
        <end position="124"/>
    </location>
    <ligand>
        <name>acetyl-CoA</name>
        <dbReference type="ChEBI" id="CHEBI:57288"/>
    </ligand>
</feature>
<dbReference type="InterPro" id="IPR051554">
    <property type="entry name" value="Acetyltransferase_Eis"/>
</dbReference>
<feature type="domain" description="N-acetyltransferase" evidence="5">
    <location>
        <begin position="24"/>
        <end position="181"/>
    </location>
</feature>
<dbReference type="SUPFAM" id="SSF55729">
    <property type="entry name" value="Acyl-CoA N-acyltransferases (Nat)"/>
    <property type="match status" value="1"/>
</dbReference>
<dbReference type="InterPro" id="IPR036527">
    <property type="entry name" value="SCP2_sterol-bd_dom_sf"/>
</dbReference>
<evidence type="ECO:0000256" key="1">
    <source>
        <dbReference type="ARBA" id="ARBA00009213"/>
    </source>
</evidence>
<dbReference type="InterPro" id="IPR016181">
    <property type="entry name" value="Acyl_CoA_acyltransferase"/>
</dbReference>
<dbReference type="Gene3D" id="3.30.1050.10">
    <property type="entry name" value="SCP2 sterol-binding domain"/>
    <property type="match status" value="1"/>
</dbReference>
<reference evidence="6 7" key="1">
    <citation type="submission" date="2023-10" db="EMBL/GenBank/DDBJ databases">
        <title>Y20.</title>
        <authorList>
            <person name="Zhang G."/>
            <person name="Ding Y."/>
        </authorList>
    </citation>
    <scope>NUCLEOTIDE SEQUENCE [LARGE SCALE GENOMIC DNA]</scope>
    <source>
        <strain evidence="6 7">Y20</strain>
    </source>
</reference>
<evidence type="ECO:0000259" key="5">
    <source>
        <dbReference type="PROSITE" id="PS51186"/>
    </source>
</evidence>
<dbReference type="InterPro" id="IPR022902">
    <property type="entry name" value="NAcTrfase_Eis"/>
</dbReference>
<dbReference type="NCBIfam" id="NF002367">
    <property type="entry name" value="PRK01346.1-4"/>
    <property type="match status" value="1"/>
</dbReference>
<dbReference type="Pfam" id="PF13527">
    <property type="entry name" value="Acetyltransf_9"/>
    <property type="match status" value="1"/>
</dbReference>
<dbReference type="InterPro" id="IPR025559">
    <property type="entry name" value="Eis_dom"/>
</dbReference>
<organism evidence="6 7">
    <name type="scientific">Microbacterium limosum</name>
    <dbReference type="NCBI Taxonomy" id="3079935"/>
    <lineage>
        <taxon>Bacteria</taxon>
        <taxon>Bacillati</taxon>
        <taxon>Actinomycetota</taxon>
        <taxon>Actinomycetes</taxon>
        <taxon>Micrococcales</taxon>
        <taxon>Microbacteriaceae</taxon>
        <taxon>Microbacterium</taxon>
    </lineage>
</organism>
<evidence type="ECO:0000256" key="3">
    <source>
        <dbReference type="ARBA" id="ARBA00023315"/>
    </source>
</evidence>
<proteinExistence type="inferred from homology"/>
<dbReference type="HAMAP" id="MF_01812">
    <property type="entry name" value="Eis"/>
    <property type="match status" value="1"/>
</dbReference>
<feature type="active site" description="Proton donor" evidence="4">
    <location>
        <position position="152"/>
    </location>
</feature>